<dbReference type="EMBL" id="BSYO01000020">
    <property type="protein sequence ID" value="GMH19174.1"/>
    <property type="molecule type" value="Genomic_DNA"/>
</dbReference>
<dbReference type="AlphaFoldDB" id="A0AAD3SYT0"/>
<name>A0AAD3SYT0_NEPGR</name>
<feature type="compositionally biased region" description="Polar residues" evidence="1">
    <location>
        <begin position="78"/>
        <end position="105"/>
    </location>
</feature>
<evidence type="ECO:0000313" key="3">
    <source>
        <dbReference type="Proteomes" id="UP001279734"/>
    </source>
</evidence>
<keyword evidence="3" id="KW-1185">Reference proteome</keyword>
<comment type="caution">
    <text evidence="2">The sequence shown here is derived from an EMBL/GenBank/DDBJ whole genome shotgun (WGS) entry which is preliminary data.</text>
</comment>
<dbReference type="Proteomes" id="UP001279734">
    <property type="component" value="Unassembled WGS sequence"/>
</dbReference>
<sequence length="121" mass="13436">MQTGSVPNRHLFASQVKNLSSSKHQLTIYRPRQQARPASTQHRVKTYENQVGSNPNRHLIPSIAKKNHPAFSCKSASKGLQATLASPRQQGQTGLDSTPGKNSSLVFRHLHQKNPEYPQTS</sequence>
<organism evidence="2 3">
    <name type="scientific">Nepenthes gracilis</name>
    <name type="common">Slender pitcher plant</name>
    <dbReference type="NCBI Taxonomy" id="150966"/>
    <lineage>
        <taxon>Eukaryota</taxon>
        <taxon>Viridiplantae</taxon>
        <taxon>Streptophyta</taxon>
        <taxon>Embryophyta</taxon>
        <taxon>Tracheophyta</taxon>
        <taxon>Spermatophyta</taxon>
        <taxon>Magnoliopsida</taxon>
        <taxon>eudicotyledons</taxon>
        <taxon>Gunneridae</taxon>
        <taxon>Pentapetalae</taxon>
        <taxon>Caryophyllales</taxon>
        <taxon>Nepenthaceae</taxon>
        <taxon>Nepenthes</taxon>
    </lineage>
</organism>
<feature type="region of interest" description="Disordered" evidence="1">
    <location>
        <begin position="78"/>
        <end position="121"/>
    </location>
</feature>
<proteinExistence type="predicted"/>
<protein>
    <submittedName>
        <fullName evidence="2">Uncharacterized protein</fullName>
    </submittedName>
</protein>
<evidence type="ECO:0000256" key="1">
    <source>
        <dbReference type="SAM" id="MobiDB-lite"/>
    </source>
</evidence>
<accession>A0AAD3SYT0</accession>
<gene>
    <name evidence="2" type="ORF">Nepgr_021015</name>
</gene>
<evidence type="ECO:0000313" key="2">
    <source>
        <dbReference type="EMBL" id="GMH19174.1"/>
    </source>
</evidence>
<reference evidence="2" key="1">
    <citation type="submission" date="2023-05" db="EMBL/GenBank/DDBJ databases">
        <title>Nepenthes gracilis genome sequencing.</title>
        <authorList>
            <person name="Fukushima K."/>
        </authorList>
    </citation>
    <scope>NUCLEOTIDE SEQUENCE</scope>
    <source>
        <strain evidence="2">SING2019-196</strain>
    </source>
</reference>